<protein>
    <submittedName>
        <fullName evidence="3">Rossmann fold nucleotide-binding protein Smf possibly involved in DNA uptake</fullName>
    </submittedName>
</protein>
<comment type="similarity">
    <text evidence="1">Belongs to the DprA/Smf family.</text>
</comment>
<evidence type="ECO:0000256" key="1">
    <source>
        <dbReference type="ARBA" id="ARBA00006525"/>
    </source>
</evidence>
<dbReference type="PANTHER" id="PTHR43022">
    <property type="entry name" value="PROTEIN SMF"/>
    <property type="match status" value="1"/>
</dbReference>
<dbReference type="GO" id="GO:0009294">
    <property type="term" value="P:DNA-mediated transformation"/>
    <property type="evidence" value="ECO:0007669"/>
    <property type="project" value="InterPro"/>
</dbReference>
<dbReference type="AlphaFoldDB" id="A0A3B0SBG3"/>
<dbReference type="Gene3D" id="3.40.50.450">
    <property type="match status" value="1"/>
</dbReference>
<dbReference type="EMBL" id="UOEK01000046">
    <property type="protein sequence ID" value="VAV93653.1"/>
    <property type="molecule type" value="Genomic_DNA"/>
</dbReference>
<proteinExistence type="inferred from homology"/>
<organism evidence="3">
    <name type="scientific">hydrothermal vent metagenome</name>
    <dbReference type="NCBI Taxonomy" id="652676"/>
    <lineage>
        <taxon>unclassified sequences</taxon>
        <taxon>metagenomes</taxon>
        <taxon>ecological metagenomes</taxon>
    </lineage>
</organism>
<sequence>MSDAKLRCQWTGMAPRALRELVDRFGSHEQVAEAIVRGRTKHSAETRTAVRVPAEVRREELTRAGVRWIPDTDPEFPRRLADRPDRPPGLFLVGELATGSTFAVVGTRTTSAYGRRLAEAYGAAIAGEGWSTVSGLARGVDGAAHRGTVRAGGHGCAVLGSGVNVLYPAEHRALGNQLVKTGGAIVSEYPLGAEPRPWRFPPRNRIISGMADAVIVVEADVKGGALITASLALDQGVPVFATPGDVTRRTSRGCNLLVRDGAFPALDPEELIEDLRLLVGAPAKRGATAEYEGEHRWLVEALVHAHPGTIDNLVLESGRPIGEVVAAVGELVVAGVLRVDDDIYGTNPNSGAAK</sequence>
<gene>
    <name evidence="3" type="ORF">MNBD_ACTINO02-1544</name>
</gene>
<dbReference type="NCBIfam" id="TIGR00732">
    <property type="entry name" value="dprA"/>
    <property type="match status" value="1"/>
</dbReference>
<dbReference type="InterPro" id="IPR003488">
    <property type="entry name" value="DprA"/>
</dbReference>
<evidence type="ECO:0000259" key="2">
    <source>
        <dbReference type="Pfam" id="PF02481"/>
    </source>
</evidence>
<evidence type="ECO:0000313" key="3">
    <source>
        <dbReference type="EMBL" id="VAV93653.1"/>
    </source>
</evidence>
<feature type="domain" description="Smf/DprA SLOG" evidence="2">
    <location>
        <begin position="71"/>
        <end position="275"/>
    </location>
</feature>
<dbReference type="PANTHER" id="PTHR43022:SF1">
    <property type="entry name" value="PROTEIN SMF"/>
    <property type="match status" value="1"/>
</dbReference>
<accession>A0A3B0SBG3</accession>
<reference evidence="3" key="1">
    <citation type="submission" date="2018-06" db="EMBL/GenBank/DDBJ databases">
        <authorList>
            <person name="Zhirakovskaya E."/>
        </authorList>
    </citation>
    <scope>NUCLEOTIDE SEQUENCE</scope>
</reference>
<name>A0A3B0SBG3_9ZZZZ</name>
<dbReference type="SUPFAM" id="SSF102405">
    <property type="entry name" value="MCP/YpsA-like"/>
    <property type="match status" value="1"/>
</dbReference>
<dbReference type="InterPro" id="IPR057666">
    <property type="entry name" value="DrpA_SLOG"/>
</dbReference>
<dbReference type="Pfam" id="PF02481">
    <property type="entry name" value="DNA_processg_A"/>
    <property type="match status" value="1"/>
</dbReference>